<dbReference type="PANTHER" id="PTHR30055">
    <property type="entry name" value="HTH-TYPE TRANSCRIPTIONAL REGULATOR RUTR"/>
    <property type="match status" value="1"/>
</dbReference>
<keyword evidence="1 2" id="KW-0238">DNA-binding</keyword>
<evidence type="ECO:0000313" key="5">
    <source>
        <dbReference type="Proteomes" id="UP001589748"/>
    </source>
</evidence>
<proteinExistence type="predicted"/>
<dbReference type="Pfam" id="PF17937">
    <property type="entry name" value="TetR_C_28"/>
    <property type="match status" value="1"/>
</dbReference>
<dbReference type="Pfam" id="PF00440">
    <property type="entry name" value="TetR_N"/>
    <property type="match status" value="1"/>
</dbReference>
<dbReference type="InterPro" id="IPR001647">
    <property type="entry name" value="HTH_TetR"/>
</dbReference>
<gene>
    <name evidence="4" type="ORF">ACFFVI_09625</name>
</gene>
<feature type="DNA-binding region" description="H-T-H motif" evidence="2">
    <location>
        <begin position="34"/>
        <end position="53"/>
    </location>
</feature>
<feature type="domain" description="HTH tetR-type" evidence="3">
    <location>
        <begin position="11"/>
        <end position="71"/>
    </location>
</feature>
<dbReference type="InterPro" id="IPR050109">
    <property type="entry name" value="HTH-type_TetR-like_transc_reg"/>
</dbReference>
<protein>
    <submittedName>
        <fullName evidence="4">TetR/AcrR family transcriptional regulator</fullName>
    </submittedName>
</protein>
<dbReference type="InterPro" id="IPR041479">
    <property type="entry name" value="TetR_CgmR_C"/>
</dbReference>
<evidence type="ECO:0000313" key="4">
    <source>
        <dbReference type="EMBL" id="MFB9377229.1"/>
    </source>
</evidence>
<evidence type="ECO:0000256" key="1">
    <source>
        <dbReference type="ARBA" id="ARBA00023125"/>
    </source>
</evidence>
<keyword evidence="5" id="KW-1185">Reference proteome</keyword>
<dbReference type="Gene3D" id="1.10.357.10">
    <property type="entry name" value="Tetracycline Repressor, domain 2"/>
    <property type="match status" value="1"/>
</dbReference>
<name>A0ABV5LT41_9ACTN</name>
<organism evidence="4 5">
    <name type="scientific">Kineococcus gynurae</name>
    <dbReference type="NCBI Taxonomy" id="452979"/>
    <lineage>
        <taxon>Bacteria</taxon>
        <taxon>Bacillati</taxon>
        <taxon>Actinomycetota</taxon>
        <taxon>Actinomycetes</taxon>
        <taxon>Kineosporiales</taxon>
        <taxon>Kineosporiaceae</taxon>
        <taxon>Kineococcus</taxon>
    </lineage>
</organism>
<comment type="caution">
    <text evidence="4">The sequence shown here is derived from an EMBL/GenBank/DDBJ whole genome shotgun (WGS) entry which is preliminary data.</text>
</comment>
<dbReference type="Proteomes" id="UP001589748">
    <property type="component" value="Unassembled WGS sequence"/>
</dbReference>
<evidence type="ECO:0000256" key="2">
    <source>
        <dbReference type="PROSITE-ProRule" id="PRU00335"/>
    </source>
</evidence>
<dbReference type="RefSeq" id="WP_380134853.1">
    <property type="nucleotide sequence ID" value="NZ_JBHLUI010000003.1"/>
</dbReference>
<dbReference type="EMBL" id="JBHMDM010000004">
    <property type="protein sequence ID" value="MFB9377229.1"/>
    <property type="molecule type" value="Genomic_DNA"/>
</dbReference>
<dbReference type="PRINTS" id="PR00455">
    <property type="entry name" value="HTHTETR"/>
</dbReference>
<sequence length="179" mass="19024">MSRPPAAPARGATRERLLDAYEELICDQGPRAATLDAVASTAGVSKGGLLYHYGSKDALVEGQLARLRRLAGADLDLMRAAPEGAAAYYLNTSVDDLVPGLHRATVAAVRLAQDGEARAVTVFGEITEDWRAAIEEQVGDRRLSRVIQLIGDGMWLNATMGVPAEDAQELLASLRALGI</sequence>
<dbReference type="PROSITE" id="PS50977">
    <property type="entry name" value="HTH_TETR_2"/>
    <property type="match status" value="1"/>
</dbReference>
<reference evidence="4 5" key="1">
    <citation type="submission" date="2024-09" db="EMBL/GenBank/DDBJ databases">
        <authorList>
            <person name="Sun Q."/>
            <person name="Mori K."/>
        </authorList>
    </citation>
    <scope>NUCLEOTIDE SEQUENCE [LARGE SCALE GENOMIC DNA]</scope>
    <source>
        <strain evidence="4 5">TISTR 1856</strain>
    </source>
</reference>
<dbReference type="PANTHER" id="PTHR30055:SF200">
    <property type="entry name" value="HTH-TYPE TRANSCRIPTIONAL REPRESSOR BDCR"/>
    <property type="match status" value="1"/>
</dbReference>
<dbReference type="SUPFAM" id="SSF46689">
    <property type="entry name" value="Homeodomain-like"/>
    <property type="match status" value="1"/>
</dbReference>
<evidence type="ECO:0000259" key="3">
    <source>
        <dbReference type="PROSITE" id="PS50977"/>
    </source>
</evidence>
<dbReference type="InterPro" id="IPR009057">
    <property type="entry name" value="Homeodomain-like_sf"/>
</dbReference>
<accession>A0ABV5LT41</accession>